<evidence type="ECO:0000259" key="7">
    <source>
        <dbReference type="Pfam" id="PF18562"/>
    </source>
</evidence>
<dbReference type="Pfam" id="PF15445">
    <property type="entry name" value="ATS"/>
    <property type="match status" value="2"/>
</dbReference>
<feature type="region of interest" description="Disordered" evidence="2">
    <location>
        <begin position="2593"/>
        <end position="2642"/>
    </location>
</feature>
<gene>
    <name evidence="10" type="ORF">PFNF54_01760</name>
</gene>
<feature type="region of interest" description="Disordered" evidence="2">
    <location>
        <begin position="3638"/>
        <end position="3662"/>
    </location>
</feature>
<evidence type="ECO:0000259" key="9">
    <source>
        <dbReference type="Pfam" id="PF22672"/>
    </source>
</evidence>
<feature type="compositionally biased region" description="Polar residues" evidence="2">
    <location>
        <begin position="3593"/>
        <end position="3614"/>
    </location>
</feature>
<feature type="domain" description="PfEMP1 CIDRalpha1" evidence="8">
    <location>
        <begin position="2238"/>
        <end position="2280"/>
    </location>
</feature>
<evidence type="ECO:0000256" key="2">
    <source>
        <dbReference type="SAM" id="MobiDB-lite"/>
    </source>
</evidence>
<dbReference type="FunFam" id="1.20.58.830:FF:000021">
    <property type="entry name" value="Erythrocyte membrane protein 1, PfEMP1"/>
    <property type="match status" value="1"/>
</dbReference>
<evidence type="ECO:0000259" key="6">
    <source>
        <dbReference type="Pfam" id="PF15447"/>
    </source>
</evidence>
<feature type="compositionally biased region" description="Basic and acidic residues" evidence="2">
    <location>
        <begin position="713"/>
        <end position="724"/>
    </location>
</feature>
<feature type="region of interest" description="Disordered" evidence="2">
    <location>
        <begin position="3813"/>
        <end position="3863"/>
    </location>
</feature>
<evidence type="ECO:0000313" key="11">
    <source>
        <dbReference type="Proteomes" id="UP000030673"/>
    </source>
</evidence>
<dbReference type="Pfam" id="PF22672">
    <property type="entry name" value="DBL_C"/>
    <property type="match status" value="2"/>
</dbReference>
<evidence type="ECO:0000256" key="1">
    <source>
        <dbReference type="SAM" id="Coils"/>
    </source>
</evidence>
<feature type="domain" description="PfEMP1 CIDRalpha1" evidence="8">
    <location>
        <begin position="502"/>
        <end position="555"/>
    </location>
</feature>
<dbReference type="FunFam" id="1.10.1900.40:FF:000001">
    <property type="entry name" value="Erythrocyte membrane protein 1"/>
    <property type="match status" value="2"/>
</dbReference>
<feature type="domain" description="Duffy-antigen binding" evidence="4">
    <location>
        <begin position="850"/>
        <end position="1022"/>
    </location>
</feature>
<dbReference type="InterPro" id="IPR049158">
    <property type="entry name" value="PfEMP1_CIDRalpha1_dom"/>
</dbReference>
<dbReference type="Gene3D" id="1.20.58.830">
    <property type="match status" value="5"/>
</dbReference>
<dbReference type="InterPro" id="IPR044932">
    <property type="entry name" value="PfEMP1_ATS_sf"/>
</dbReference>
<dbReference type="GO" id="GO:0016020">
    <property type="term" value="C:membrane"/>
    <property type="evidence" value="ECO:0007669"/>
    <property type="project" value="InterPro"/>
</dbReference>
<feature type="compositionally biased region" description="Polar residues" evidence="2">
    <location>
        <begin position="2829"/>
        <end position="2840"/>
    </location>
</feature>
<feature type="domain" description="Duffy-antigen binding" evidence="4">
    <location>
        <begin position="2640"/>
        <end position="2878"/>
    </location>
</feature>
<dbReference type="FunFam" id="1.20.58.830:FF:000002">
    <property type="entry name" value="Erythrocyte membrane protein 1, PfEMP1"/>
    <property type="match status" value="1"/>
</dbReference>
<dbReference type="Pfam" id="PF21807">
    <property type="entry name" value="PfEMP1_CIDRalpha1_dom"/>
    <property type="match status" value="2"/>
</dbReference>
<name>W7K993_PLAFO</name>
<dbReference type="InterPro" id="IPR004258">
    <property type="entry name" value="DBL"/>
</dbReference>
<dbReference type="Proteomes" id="UP000030673">
    <property type="component" value="Unassembled WGS sequence"/>
</dbReference>
<accession>W7K993</accession>
<feature type="region of interest" description="Disordered" evidence="2">
    <location>
        <begin position="1588"/>
        <end position="1607"/>
    </location>
</feature>
<feature type="domain" description="Duffy-antigen binding" evidence="4">
    <location>
        <begin position="105"/>
        <end position="299"/>
    </location>
</feature>
<feature type="region of interest" description="Disordered" evidence="2">
    <location>
        <begin position="3589"/>
        <end position="3614"/>
    </location>
</feature>
<feature type="domain" description="Duffy-antigen binding" evidence="4">
    <location>
        <begin position="1749"/>
        <end position="1796"/>
    </location>
</feature>
<feature type="compositionally biased region" description="Basic and acidic residues" evidence="2">
    <location>
        <begin position="3386"/>
        <end position="3401"/>
    </location>
</feature>
<feature type="region of interest" description="Disordered" evidence="2">
    <location>
        <begin position="2829"/>
        <end position="2848"/>
    </location>
</feature>
<dbReference type="SUPFAM" id="SSF140924">
    <property type="entry name" value="Duffy binding domain-like"/>
    <property type="match status" value="8"/>
</dbReference>
<dbReference type="InterPro" id="IPR008602">
    <property type="entry name" value="Duffy-antigen-binding"/>
</dbReference>
<dbReference type="InterPro" id="IPR054595">
    <property type="entry name" value="DBL_C"/>
</dbReference>
<evidence type="ECO:0008006" key="12">
    <source>
        <dbReference type="Google" id="ProtNLM"/>
    </source>
</evidence>
<feature type="region of interest" description="Disordered" evidence="2">
    <location>
        <begin position="2664"/>
        <end position="2718"/>
    </location>
</feature>
<feature type="domain" description="Duffy-binding-like" evidence="3">
    <location>
        <begin position="2331"/>
        <end position="2489"/>
    </location>
</feature>
<feature type="compositionally biased region" description="Acidic residues" evidence="2">
    <location>
        <begin position="3362"/>
        <end position="3375"/>
    </location>
</feature>
<organism evidence="10 11">
    <name type="scientific">Plasmodium falciparum (isolate NF54)</name>
    <dbReference type="NCBI Taxonomy" id="5843"/>
    <lineage>
        <taxon>Eukaryota</taxon>
        <taxon>Sar</taxon>
        <taxon>Alveolata</taxon>
        <taxon>Apicomplexa</taxon>
        <taxon>Aconoidasida</taxon>
        <taxon>Haemosporida</taxon>
        <taxon>Plasmodiidae</taxon>
        <taxon>Plasmodium</taxon>
        <taxon>Plasmodium (Laverania)</taxon>
    </lineage>
</organism>
<feature type="coiled-coil region" evidence="1">
    <location>
        <begin position="1802"/>
        <end position="1829"/>
    </location>
</feature>
<feature type="compositionally biased region" description="Polar residues" evidence="2">
    <location>
        <begin position="3850"/>
        <end position="3862"/>
    </location>
</feature>
<dbReference type="Pfam" id="PF05424">
    <property type="entry name" value="Duffy_binding"/>
    <property type="match status" value="5"/>
</dbReference>
<feature type="domain" description="Cysteine-rich interdomain region 1 gamma" evidence="7">
    <location>
        <begin position="3135"/>
        <end position="3192"/>
    </location>
</feature>
<feature type="compositionally biased region" description="Acidic residues" evidence="2">
    <location>
        <begin position="2521"/>
        <end position="2530"/>
    </location>
</feature>
<evidence type="ECO:0000259" key="4">
    <source>
        <dbReference type="Pfam" id="PF05424"/>
    </source>
</evidence>
<feature type="domain" description="Plasmodium falciparum erythrocyte membrane protein 1 acidic terminal segment" evidence="5">
    <location>
        <begin position="1845"/>
        <end position="2088"/>
    </location>
</feature>
<dbReference type="GO" id="GO:0046789">
    <property type="term" value="F:host cell surface receptor binding"/>
    <property type="evidence" value="ECO:0007669"/>
    <property type="project" value="InterPro"/>
</dbReference>
<proteinExistence type="predicted"/>
<dbReference type="Pfam" id="PF03011">
    <property type="entry name" value="PFEMP"/>
    <property type="match status" value="3"/>
</dbReference>
<feature type="compositionally biased region" description="Polar residues" evidence="2">
    <location>
        <begin position="2664"/>
        <end position="2684"/>
    </location>
</feature>
<feature type="region of interest" description="Disordered" evidence="2">
    <location>
        <begin position="2869"/>
        <end position="2894"/>
    </location>
</feature>
<feature type="domain" description="Plasmodium falciparum erythrocyte membrane protein 1 acidic terminal segment" evidence="5">
    <location>
        <begin position="3468"/>
        <end position="3964"/>
    </location>
</feature>
<dbReference type="PROSITE" id="PS00018">
    <property type="entry name" value="EF_HAND_1"/>
    <property type="match status" value="1"/>
</dbReference>
<evidence type="ECO:0000259" key="3">
    <source>
        <dbReference type="Pfam" id="PF03011"/>
    </source>
</evidence>
<feature type="domain" description="Duffy-binding-like" evidence="9">
    <location>
        <begin position="2939"/>
        <end position="3092"/>
    </location>
</feature>
<feature type="domain" description="Duffy-binding-like" evidence="3">
    <location>
        <begin position="3208"/>
        <end position="3349"/>
    </location>
</feature>
<feature type="compositionally biased region" description="Basic and acidic residues" evidence="2">
    <location>
        <begin position="2882"/>
        <end position="2894"/>
    </location>
</feature>
<dbReference type="InterPro" id="IPR029211">
    <property type="entry name" value="PfEMP1_ATS"/>
</dbReference>
<dbReference type="Gene3D" id="1.20.58.1930">
    <property type="match status" value="2"/>
</dbReference>
<dbReference type="InterPro" id="IPR042202">
    <property type="entry name" value="Duffy-ag-bd_sf"/>
</dbReference>
<dbReference type="FunFam" id="1.20.58.830:FF:000004">
    <property type="entry name" value="Erythrocyte membrane protein 1, PfEMP1"/>
    <property type="match status" value="1"/>
</dbReference>
<feature type="compositionally biased region" description="Basic and acidic residues" evidence="2">
    <location>
        <begin position="3813"/>
        <end position="3823"/>
    </location>
</feature>
<dbReference type="Pfam" id="PF15447">
    <property type="entry name" value="NTS"/>
    <property type="match status" value="2"/>
</dbReference>
<keyword evidence="1" id="KW-0175">Coiled coil</keyword>
<dbReference type="InterPro" id="IPR018247">
    <property type="entry name" value="EF_Hand_1_Ca_BS"/>
</dbReference>
<dbReference type="FunFam" id="1.20.58.830:FF:000005">
    <property type="entry name" value="Erythrocyte membrane protein 1, PfEMP1"/>
    <property type="match status" value="1"/>
</dbReference>
<dbReference type="EMBL" id="KE123773">
    <property type="protein sequence ID" value="EWC89545.1"/>
    <property type="molecule type" value="Genomic_DNA"/>
</dbReference>
<dbReference type="FunFam" id="1.20.58.1930:FF:000002">
    <property type="entry name" value="Erythrocyte membrane protein 1, PfEMP1"/>
    <property type="match status" value="1"/>
</dbReference>
<feature type="compositionally biased region" description="Low complexity" evidence="2">
    <location>
        <begin position="2685"/>
        <end position="2715"/>
    </location>
</feature>
<feature type="domain" description="Duffy-antigen binding" evidence="4">
    <location>
        <begin position="1251"/>
        <end position="1445"/>
    </location>
</feature>
<protein>
    <recommendedName>
        <fullName evidence="12">Erythrocyte membrane protein 1</fullName>
    </recommendedName>
</protein>
<dbReference type="FunFam" id="1.20.58.1930:FF:000001">
    <property type="entry name" value="Erythrocyte membrane protein 1, PfEMP1"/>
    <property type="match status" value="1"/>
</dbReference>
<dbReference type="FunFam" id="1.20.1310.20:FF:000004">
    <property type="entry name" value="Erythrocyte membrane protein 1, PfEMP1"/>
    <property type="match status" value="1"/>
</dbReference>
<evidence type="ECO:0000259" key="5">
    <source>
        <dbReference type="Pfam" id="PF15445"/>
    </source>
</evidence>
<feature type="domain" description="Plasmodium falciparum erythrocyte membrane protein-1 N-terminal segment" evidence="6">
    <location>
        <begin position="1650"/>
        <end position="1686"/>
    </location>
</feature>
<dbReference type="InterPro" id="IPR041480">
    <property type="entry name" value="CIDR1_gamma"/>
</dbReference>
<feature type="region of interest" description="Disordered" evidence="2">
    <location>
        <begin position="2486"/>
        <end position="2566"/>
    </location>
</feature>
<feature type="coiled-coil region" evidence="1">
    <location>
        <begin position="366"/>
        <end position="393"/>
    </location>
</feature>
<evidence type="ECO:0000313" key="10">
    <source>
        <dbReference type="EMBL" id="EWC89545.1"/>
    </source>
</evidence>
<evidence type="ECO:0000259" key="8">
    <source>
        <dbReference type="Pfam" id="PF21807"/>
    </source>
</evidence>
<feature type="compositionally biased region" description="Basic and acidic residues" evidence="2">
    <location>
        <begin position="2510"/>
        <end position="2520"/>
    </location>
</feature>
<feature type="domain" description="Duffy-binding-like" evidence="9">
    <location>
        <begin position="303"/>
        <end position="459"/>
    </location>
</feature>
<feature type="domain" description="Plasmodium falciparum erythrocyte membrane protein-1 N-terminal segment" evidence="6">
    <location>
        <begin position="11"/>
        <end position="45"/>
    </location>
</feature>
<feature type="domain" description="Duffy-binding-like" evidence="3">
    <location>
        <begin position="573"/>
        <end position="718"/>
    </location>
</feature>
<feature type="compositionally biased region" description="Low complexity" evidence="2">
    <location>
        <begin position="2628"/>
        <end position="2639"/>
    </location>
</feature>
<feature type="compositionally biased region" description="Polar residues" evidence="2">
    <location>
        <begin position="3347"/>
        <end position="3361"/>
    </location>
</feature>
<feature type="region of interest" description="Disordered" evidence="2">
    <location>
        <begin position="3347"/>
        <end position="3458"/>
    </location>
</feature>
<dbReference type="InterPro" id="IPR029210">
    <property type="entry name" value="PfEMP1_NTS"/>
</dbReference>
<dbReference type="Gene3D" id="1.10.1900.40">
    <property type="entry name" value="Acidic terminal segments, variant surface antigen of PfEMP1"/>
    <property type="match status" value="3"/>
</dbReference>
<dbReference type="Pfam" id="PF18562">
    <property type="entry name" value="CIDR1_gamma"/>
    <property type="match status" value="1"/>
</dbReference>
<feature type="region of interest" description="Disordered" evidence="2">
    <location>
        <begin position="713"/>
        <end position="732"/>
    </location>
</feature>
<keyword evidence="11" id="KW-1185">Reference proteome</keyword>
<sequence length="3964" mass="453931">MAAAGSGGQGARDVLEQFGEIVQKKVHNEVDAYREELKGKLWEAKFVGVSHVPSDPCQLNHEYHTNVTTGKDDPCDRRWPVRFSDESRSQCTKNRIKDSTSDTVGACAPYRRLHVCDQNLEQIRPEQITSTDNLLADVCLAAKHEGESIIKNYPQDRNNNEVICTALARSFADIGDIIRGKDLYRGDKGEKKKLEENLKNIFANIYEELKNGKTNGKKGEIETRYKKDDEDGNFFQLREDWWNANRNDIWKALTCHAPPDAQYTKKGPHNHITESNKGQCRCFSGDPPTNMDYVPQYLRWFEEWAEEFCRKRKKKLQNAQKFCRDESSKLYCSLNGYDCKATIRANDEYTISQACAKCFFSCHRFVKWIDNQKLELEKQKKKYDEEINVTTETSKKTEHGRINIIYAKKFYDILKEQYGKVDNFLELLSNQKECKNHPEVKGKNSIDFKNDNDTFSRTEICEPCPWCGVKKQEDGNWKRLERGHPHCPKKPPYTPPDGAKCTEIDVLYTGERNNDILDKLKEFCRSEGKNERKTDFKNEQWKCYYKDSYNNKCVLQPDRDLGIEKKVKNYVDFMMFWINHMLKDSIDWRKYIKRCINNSASNECKKNMCFKNCQCFEKWINKKQDEWNKIKKHYNNEKGFGEFGSYNTLEYILEEDFFKGISEAYGSVDAIERIKNITKNHVSTEEITNAENEEFAIDILLKHELEEAQECKNNNPEDQKCNEPHDEEEYEDEHEEEVYVNNPCAKPSGNYPALAHNVAYQMHEVAKTQLRTRGGRNALRANAAEGKYKNNNKEFTFNGNICSINENHSNCNHNYSSGPCGGKDGRNEMFEVKDGWKSGADVSKEHAEDVFLPPRRQHFCTSNLENLNTNSKGLSDGTLASHSLLGDVLLSANKEAGFIKDKYKNQPTLGGFKDEATICRAMKYSFADIGDIIKGTDLWDGNKEETDTQRNLVTIFGKIKDKIRDEATKKKYSDAQKHLQLRKDWWEANRDQVWKAMQCGNDNPCSGVSGVPLDDYIPQRLRWMTEWAEWFCKMQSQEYNKLMEACTGCMKKGKDGEGCTQKTQECALCKAACDAYKKEIEKWQRQWNNMQVPYITLYEQARTVRDGTVIGDVSDQQVIAFFKELHQQNGGKKSVDTVYSTAAGYVHQEAIMNCEKQTQFCKNKNGENSISGTQNNQKYAFMQPPKGYEKACSCEDYYKAADPQDDACTIVKQLLGNKGAADDIQGCKKKYDGINPYPSWKCDKSLVDEDGVCMPPRRQNLCVHYLTQLDDKDDENKLREAFIKSAAAETFVLWQNYNSKNDNDAQLLDSGIIPPEFLRSMFYTFGDYRDICLDTDISAKTPDGDLEQAKENIGKVFQKIGPKTANHKPPRGITREDWWKEYGSQIWKGMLCALSYDNETRIMNERVRKQLMDSIYNYHILKNHLENFAERHPFFRWFIEWTDEFCQEQKKEYNDLVQKCTGCNEQTCDSECETCKSQCGQYEKFITQWKSQWEKQSGKYDKLYAEAKVTSTPTTDPIETKLLKHLKELKDHSTNSDKYSTAGRYMKEEGYINDCELSKQNKFEKNCNDGSNDNYAFRTYPNDHQTKCDCKKKEAPPPEPPANVVPKVIPKSRTPREAGSSHLQNALLSSTIMWSIGIGFAAFTYFFLKDAKHVLDEFGQQVHKEVKKEAERRSKGELKGLLTSAKLSGGEIAGTTDPCSSDYTKHFEANSNRYPCGNTNVDRFPDNDGAECDNSKIKGNKGKEDNSEGACAPYRRLSLCNKNFQNNNNDHSSNAKHDLLLDVCMAANYEAQRYRTRQRFISWKKKKKKTETERERDQLEQKLKGIFKKIYEGLTGGVKDHYQDTDNYYELREDCGDIPFNTQPNTLYFDKPEEKPFIMSIHDRDLYSGEEYNYNVNMSTNSMDDIPINSHNNVYSGIDLINDTLSGNKHIDIYDEVLKRKENELFGTNHVKQTSIHSVAKLTNSDPIHNQLELFHKWLDRHRNMCEKWENHHERLAKLKEEWENETHSGNTHPSDSNKTLNTDVSIQIHMDDPKPINQFTNMDTILEDLEKYNEPYYDVQDDIYYDVNDHDTSTADSNAMDVPNNQRKQFLKQRNKYADEIKIYTEGASGGSRQRRNVRSNYDNGYEKKFYKELKNRYGSVETFLVLLNNEKACTAVDDDKGGKIDFKEVNTGGAASGGTSGTNVESQGTFYRSKYCQPCPLCGVERKGGSGWEEKDKIEKCKSINLYKPRDDKVGTTIKILKSGEEEKDIETKLKAFCDNKDSGNSDPSLYDPWQCYQIGELTKDQKEGGEDDLDYEADVQTGGGLCILKKEKKTDNDPDEIQKTFNNFFYYWVAHMLKDSIYWRMKKLERCLQNGNKKCGNQKCEKPCDCFQRWVQQKETEWGKIKTHFNTQNIGALTGCNPIVTLEGVLKLQFLKDESTEDSEENSKNSLDSEELKHLKHLSEMLQGTGVDGLTCSDSGTEQKTLMDKLIDYEEGIATECKKCDEPKPEGAAGGRSDGPPGSPPRPAEKDEDHHSDESDEEEDEEHTEQGEEKTEGKTEEQPEEVKEHTETPEDEVNPCKIVETLFTSDDNNALNEACKQKYQYGKEKFPNWKCIPSGDNSTTSSEGGDRGGQSRAKRAAPRESTTSSGDTTGGSICVPPRRRKLYIKKIVDWAESQSKTLTSVNGDGNGSQEVVSVNGASESGSQGSRSDSSSSSSSDSSQGTTSATSQSPNGDLLTAFVESAAIETFFLWDRYKKIKDIEEKEIKEKNEIYGIYTSSVDEKPQNKLNGGDIPNDFLRLMFYTLGDYRDICIGVKEDVIKALEASSDKNIETIKKAIDEILSKQSRNNQQSGQKSENPRDTWWKTNGEHIWNAMVCALTYNEDTSGAKGKQPQQDQSLKDKLIDKKTGKPEGKYHYEKVTLENSDTQAISNDTINNPKLKDFVEIPPFFRWLHEWGSDFCGKRARMLKNVKHNCRNIDNPGHQYCSGDGYDCEKIKPENYKNISDLDCRDCYKQCRKYRKWIEKKVEEFHKQEKKYKGEHGKLRNDNCSGNDNKEYCEQIKQKTSAADFLAALKHCKNDQIDGEQGNQEDKKNNEIKFEEPLKTFGPLEYCKTCPFNGVNCTVRRGTNGCIENGQIWKKVFEGISGNGENSTITVDMIDRRGPFIEKYLGDSNDLFKTSKLFKGIRKQNWTCKFNKDKNMDVCHLTNFKDNIDLNEYTTFKVLLIYWLEDFLYGYYLLKKKKKIYLCTQNKEQTCSEESKNDCACVKEWIGKKRAEWKTIRDRFNDQYKSENSGDTFPVRSFLEGLIPQIPVADVQGNVIKLSKFGNSCGCSFSAHSTNGKDDAIDCMIKKLEEKVTSCLSSTSGDNLAQCENSTPLEDDDEPFEEEENPENMRPGFCPPPEEKTEIEGTDKKCEEAPTTPPEPAPPAKSGEGTEELPSAPEPPQDKALPKPAAQPKDKKRPKRQPQNPWEHPIVIPSLATSTLMWTVGIGFATFTYFFLKKKTKSSVGNLFQILQIPKGDYDIPTLKSSNRYIPYASERYKGKTYIYMEGDSSGDEKYAFMSDTTDVTSSESEYEEMDINDIYAPRAPKYKTLIEVILEPSKRDTQNDIPSGDINSDIPNTPSDTPSPITDEEWNTLKDDFISNMLQNEQEDIPQPDVSKELPLNTHPTPSHDTLDQKPFIMSIHDRNLLNGEEYSYDIINNIGNNDLYSGFDPKSGDNVSYSGTIGSISDKTSPYSGIDLINDSLNSGNHIDIYDEILKRKENELFGTNHVKHISTHSVAKLTNSDPIECQLNLFHKWLDRHRDMCEKFSNNKEELLDKLKEQWENKTHSGNKHSDIPSGKLSDTPSDNNIHSDIHPSDIPSGKQSDIPSDNNIHSDIPYVLNSDVSIQIDMDNPNQVDDNTYLDTYPDKSTMDTIMDDLEKYNEPYYDIYYDVNDHDASNVDSNNMDVPSKVKIEMSVKNTQMMEGKYPIGDVWDI</sequence>
<dbReference type="Gene3D" id="1.20.1310.20">
    <property type="entry name" value="Duffy-antigen binding domain"/>
    <property type="match status" value="5"/>
</dbReference>
<feature type="compositionally biased region" description="Basic and acidic residues" evidence="2">
    <location>
        <begin position="2531"/>
        <end position="2555"/>
    </location>
</feature>
<reference evidence="10 11" key="1">
    <citation type="submission" date="2013-02" db="EMBL/GenBank/DDBJ databases">
        <title>The Genome Sequence of Plasmodium falciparum NF54.</title>
        <authorList>
            <consortium name="The Broad Institute Genome Sequencing Platform"/>
            <consortium name="The Broad Institute Genome Sequencing Center for Infectious Disease"/>
            <person name="Neafsey D."/>
            <person name="Cheeseman I."/>
            <person name="Volkman S."/>
            <person name="Adams J."/>
            <person name="Walker B."/>
            <person name="Young S.K."/>
            <person name="Zeng Q."/>
            <person name="Gargeya S."/>
            <person name="Fitzgerald M."/>
            <person name="Haas B."/>
            <person name="Abouelleil A."/>
            <person name="Alvarado L."/>
            <person name="Arachchi H.M."/>
            <person name="Berlin A.M."/>
            <person name="Chapman S.B."/>
            <person name="Dewar J."/>
            <person name="Goldberg J."/>
            <person name="Griggs A."/>
            <person name="Gujja S."/>
            <person name="Hansen M."/>
            <person name="Howarth C."/>
            <person name="Imamovic A."/>
            <person name="Larimer J."/>
            <person name="McCowan C."/>
            <person name="Murphy C."/>
            <person name="Neiman D."/>
            <person name="Pearson M."/>
            <person name="Priest M."/>
            <person name="Roberts A."/>
            <person name="Saif S."/>
            <person name="Shea T."/>
            <person name="Sisk P."/>
            <person name="Sykes S."/>
            <person name="Wortman J."/>
            <person name="Nusbaum C."/>
            <person name="Birren B."/>
        </authorList>
    </citation>
    <scope>NUCLEOTIDE SEQUENCE [LARGE SCALE GENOMIC DNA]</scope>
    <source>
        <strain evidence="10 11">NF54</strain>
    </source>
</reference>